<dbReference type="InterPro" id="IPR005081">
    <property type="entry name" value="SpoIIGA"/>
</dbReference>
<keyword evidence="2" id="KW-1133">Transmembrane helix</keyword>
<dbReference type="EMBL" id="LWSG01000027">
    <property type="protein sequence ID" value="OAS84558.1"/>
    <property type="molecule type" value="Genomic_DNA"/>
</dbReference>
<dbReference type="OrthoDB" id="2690199at2"/>
<dbReference type="PIRSF" id="PIRSF018571">
    <property type="entry name" value="SpoIIGA"/>
    <property type="match status" value="1"/>
</dbReference>
<feature type="transmembrane region" description="Helical" evidence="2">
    <location>
        <begin position="62"/>
        <end position="78"/>
    </location>
</feature>
<reference evidence="4" key="1">
    <citation type="submission" date="2016-04" db="EMBL/GenBank/DDBJ databases">
        <authorList>
            <person name="Lyu Z."/>
            <person name="Lyu W."/>
        </authorList>
    </citation>
    <scope>NUCLEOTIDE SEQUENCE [LARGE SCALE GENOMIC DNA]</scope>
    <source>
        <strain evidence="4">C44</strain>
    </source>
</reference>
<dbReference type="GO" id="GO:0030436">
    <property type="term" value="P:asexual sporulation"/>
    <property type="evidence" value="ECO:0007669"/>
    <property type="project" value="InterPro"/>
</dbReference>
<proteinExistence type="predicted"/>
<dbReference type="Proteomes" id="UP000078534">
    <property type="component" value="Unassembled WGS sequence"/>
</dbReference>
<dbReference type="GO" id="GO:0004190">
    <property type="term" value="F:aspartic-type endopeptidase activity"/>
    <property type="evidence" value="ECO:0007669"/>
    <property type="project" value="InterPro"/>
</dbReference>
<dbReference type="Pfam" id="PF03419">
    <property type="entry name" value="Peptidase_U4"/>
    <property type="match status" value="1"/>
</dbReference>
<evidence type="ECO:0000313" key="3">
    <source>
        <dbReference type="EMBL" id="OAS84558.1"/>
    </source>
</evidence>
<protein>
    <submittedName>
        <fullName evidence="3">Sigma-E processing peptidase SpoIIGA</fullName>
    </submittedName>
</protein>
<accession>A0A179STD4</accession>
<organism evidence="3 4">
    <name type="scientific">Metabacillus litoralis</name>
    <dbReference type="NCBI Taxonomy" id="152268"/>
    <lineage>
        <taxon>Bacteria</taxon>
        <taxon>Bacillati</taxon>
        <taxon>Bacillota</taxon>
        <taxon>Bacilli</taxon>
        <taxon>Bacillales</taxon>
        <taxon>Bacillaceae</taxon>
        <taxon>Metabacillus</taxon>
    </lineage>
</organism>
<keyword evidence="2" id="KW-0472">Membrane</keyword>
<evidence type="ECO:0000256" key="2">
    <source>
        <dbReference type="SAM" id="Phobius"/>
    </source>
</evidence>
<evidence type="ECO:0000256" key="1">
    <source>
        <dbReference type="PIRSR" id="PIRSR018571-1"/>
    </source>
</evidence>
<name>A0A179STD4_9BACI</name>
<dbReference type="GO" id="GO:0006508">
    <property type="term" value="P:proteolysis"/>
    <property type="evidence" value="ECO:0007669"/>
    <property type="project" value="InterPro"/>
</dbReference>
<sequence length="310" mass="35521">MSIYLDVIWLLNFSFDLFLLLLTAIALKRKIFKLRILLSALLGSSIVLMMFSPLAFIATHPIGKMIISMMMVLLAFGFKRFRYFFQSLLTFYFVTFMVGGGMIGAHYFLQAEMSYLDGVLMTNSTGFGHPISWLFVLIGFPVVWIFSRNRLEGLEAKKIHFDQLVTVTIRVESTQFTLNGLVDSGNQLFDPITRSPVMIIDTLKAQNYIPKPLVNQAIQDDVMKSMSESGNESHPWEHRVRIIPYRVVGSEHQFLLGFKPDEVWIETKNEKIKVHKTIVGLNRTKLSSEDEYECIVHPKMLQGQSIEHVS</sequence>
<evidence type="ECO:0000313" key="4">
    <source>
        <dbReference type="Proteomes" id="UP000078534"/>
    </source>
</evidence>
<feature type="transmembrane region" description="Helical" evidence="2">
    <location>
        <begin position="6"/>
        <end position="27"/>
    </location>
</feature>
<gene>
    <name evidence="3" type="ORF">A6K24_25180</name>
</gene>
<feature type="active site" evidence="1">
    <location>
        <position position="183"/>
    </location>
</feature>
<dbReference type="AlphaFoldDB" id="A0A179STD4"/>
<keyword evidence="2" id="KW-0812">Transmembrane</keyword>
<comment type="caution">
    <text evidence="3">The sequence shown here is derived from an EMBL/GenBank/DDBJ whole genome shotgun (WGS) entry which is preliminary data.</text>
</comment>
<feature type="transmembrane region" description="Helical" evidence="2">
    <location>
        <begin position="90"/>
        <end position="109"/>
    </location>
</feature>
<dbReference type="NCBIfam" id="TIGR02854">
    <property type="entry name" value="spore_II_GA"/>
    <property type="match status" value="1"/>
</dbReference>
<dbReference type="STRING" id="152268.A6K24_25180"/>
<feature type="transmembrane region" description="Helical" evidence="2">
    <location>
        <begin position="34"/>
        <end position="56"/>
    </location>
</feature>
<feature type="transmembrane region" description="Helical" evidence="2">
    <location>
        <begin position="129"/>
        <end position="147"/>
    </location>
</feature>
<keyword evidence="4" id="KW-1185">Reference proteome</keyword>
<dbReference type="RefSeq" id="WP_066335843.1">
    <property type="nucleotide sequence ID" value="NZ_LWSG01000027.1"/>
</dbReference>